<dbReference type="InterPro" id="IPR001633">
    <property type="entry name" value="EAL_dom"/>
</dbReference>
<dbReference type="PROSITE" id="PS50883">
    <property type="entry name" value="EAL"/>
    <property type="match status" value="1"/>
</dbReference>
<feature type="domain" description="GGDEF" evidence="2">
    <location>
        <begin position="160"/>
        <end position="293"/>
    </location>
</feature>
<dbReference type="Proteomes" id="UP000072867">
    <property type="component" value="Unassembled WGS sequence"/>
</dbReference>
<evidence type="ECO:0000259" key="1">
    <source>
        <dbReference type="PROSITE" id="PS50883"/>
    </source>
</evidence>
<dbReference type="Gene3D" id="3.20.20.450">
    <property type="entry name" value="EAL domain"/>
    <property type="match status" value="1"/>
</dbReference>
<dbReference type="STRING" id="33051.SB4_10715"/>
<dbReference type="PATRIC" id="fig|33051.3.peg.2484"/>
<dbReference type="SUPFAM" id="SSF55073">
    <property type="entry name" value="Nucleotide cyclase"/>
    <property type="match status" value="1"/>
</dbReference>
<dbReference type="Gene3D" id="3.30.70.270">
    <property type="match status" value="1"/>
</dbReference>
<dbReference type="AlphaFoldDB" id="A0A147I0B2"/>
<dbReference type="PANTHER" id="PTHR44757:SF2">
    <property type="entry name" value="BIOFILM ARCHITECTURE MAINTENANCE PROTEIN MBAA"/>
    <property type="match status" value="1"/>
</dbReference>
<organism evidence="3 4">
    <name type="scientific">Sphingomonas sanguinis</name>
    <dbReference type="NCBI Taxonomy" id="33051"/>
    <lineage>
        <taxon>Bacteria</taxon>
        <taxon>Pseudomonadati</taxon>
        <taxon>Pseudomonadota</taxon>
        <taxon>Alphaproteobacteria</taxon>
        <taxon>Sphingomonadales</taxon>
        <taxon>Sphingomonadaceae</taxon>
        <taxon>Sphingomonas</taxon>
    </lineage>
</organism>
<gene>
    <name evidence="3" type="ORF">NS319_07340</name>
</gene>
<dbReference type="InterPro" id="IPR035919">
    <property type="entry name" value="EAL_sf"/>
</dbReference>
<evidence type="ECO:0000313" key="4">
    <source>
        <dbReference type="Proteomes" id="UP000072867"/>
    </source>
</evidence>
<feature type="domain" description="EAL" evidence="1">
    <location>
        <begin position="300"/>
        <end position="556"/>
    </location>
</feature>
<accession>A0A147I0B2</accession>
<dbReference type="PROSITE" id="PS50887">
    <property type="entry name" value="GGDEF"/>
    <property type="match status" value="1"/>
</dbReference>
<dbReference type="CDD" id="cd01948">
    <property type="entry name" value="EAL"/>
    <property type="match status" value="1"/>
</dbReference>
<dbReference type="InterPro" id="IPR043128">
    <property type="entry name" value="Rev_trsase/Diguanyl_cyclase"/>
</dbReference>
<dbReference type="PANTHER" id="PTHR44757">
    <property type="entry name" value="DIGUANYLATE CYCLASE DGCP"/>
    <property type="match status" value="1"/>
</dbReference>
<dbReference type="InterPro" id="IPR000160">
    <property type="entry name" value="GGDEF_dom"/>
</dbReference>
<evidence type="ECO:0000313" key="3">
    <source>
        <dbReference type="EMBL" id="KTT70734.1"/>
    </source>
</evidence>
<dbReference type="SMART" id="SM00267">
    <property type="entry name" value="GGDEF"/>
    <property type="match status" value="1"/>
</dbReference>
<comment type="caution">
    <text evidence="3">The sequence shown here is derived from an EMBL/GenBank/DDBJ whole genome shotgun (WGS) entry which is preliminary data.</text>
</comment>
<dbReference type="SUPFAM" id="SSF141868">
    <property type="entry name" value="EAL domain-like"/>
    <property type="match status" value="1"/>
</dbReference>
<dbReference type="EMBL" id="LDTD01000047">
    <property type="protein sequence ID" value="KTT70734.1"/>
    <property type="molecule type" value="Genomic_DNA"/>
</dbReference>
<dbReference type="Pfam" id="PF00563">
    <property type="entry name" value="EAL"/>
    <property type="match status" value="1"/>
</dbReference>
<dbReference type="InterPro" id="IPR052155">
    <property type="entry name" value="Biofilm_reg_signaling"/>
</dbReference>
<name>A0A147I0B2_9SPHN</name>
<proteinExistence type="predicted"/>
<evidence type="ECO:0000259" key="2">
    <source>
        <dbReference type="PROSITE" id="PS50887"/>
    </source>
</evidence>
<dbReference type="InterPro" id="IPR029787">
    <property type="entry name" value="Nucleotide_cyclase"/>
</dbReference>
<dbReference type="CDD" id="cd01949">
    <property type="entry name" value="GGDEF"/>
    <property type="match status" value="1"/>
</dbReference>
<dbReference type="NCBIfam" id="TIGR00254">
    <property type="entry name" value="GGDEF"/>
    <property type="match status" value="1"/>
</dbReference>
<protein>
    <submittedName>
        <fullName evidence="3">Diguanylate cyclase</fullName>
    </submittedName>
</protein>
<dbReference type="Pfam" id="PF00990">
    <property type="entry name" value="GGDEF"/>
    <property type="match status" value="1"/>
</dbReference>
<sequence>MASIAYPAKRSTTRHVGSMTSCAIGIMAIPAAEISAAGGKIDIVAANDAFRRACLHDGLTQAMLLAELIERVETFLASDRQSIEFPMQLGDVIDARYFQATLTRSAEDQSDACVLMLVDQTAQHHTERSLRREMTTDSLTGLPNRQGFGDLIEAVMATGQRHAVLVIDINRFGRLNACMGSLVGDELLITVARRLRGALRSRDSIGRIGGNEFGILMMIDGSEDEAHVLADRIDRALRAPFRLTDYEVNVEGSVGIAFNEGPDDDAEELIRHAQFAVKHAKAAGRTQIYHPQAFTIARAQFAMETALRRAIEQDELHLAYQPICDLSSGKTVSFEALARWCDADGRHHSPADFIPVAEESGLIMPLGRWAVTKALGQLAAWDRAAGGDCGVRMSVNVSAIQLQRDDIPTMIRDALADTGIAGERLTLELTESAIVGDPDRVTAILEALKALGTTIAMDDFGTGYSSLAYLQKLPIDVLKIDRSFVSGMLADRDKIAIVRAILGLAQALGMKTTAEGIEAVELGQTLAALGCTYGQGYYYSRPLEPDAAWALIARQA</sequence>
<reference evidence="3 4" key="1">
    <citation type="journal article" date="2016" name="Front. Microbiol.">
        <title>Genomic Resource of Rice Seed Associated Bacteria.</title>
        <authorList>
            <person name="Midha S."/>
            <person name="Bansal K."/>
            <person name="Sharma S."/>
            <person name="Kumar N."/>
            <person name="Patil P.P."/>
            <person name="Chaudhry V."/>
            <person name="Patil P.B."/>
        </authorList>
    </citation>
    <scope>NUCLEOTIDE SEQUENCE [LARGE SCALE GENOMIC DNA]</scope>
    <source>
        <strain evidence="3 4">NS319</strain>
    </source>
</reference>
<dbReference type="SMART" id="SM00052">
    <property type="entry name" value="EAL"/>
    <property type="match status" value="1"/>
</dbReference>